<keyword evidence="1" id="KW-0378">Hydrolase</keyword>
<gene>
    <name evidence="1" type="ORF">CWATWH0003_B071</name>
</gene>
<dbReference type="Proteomes" id="UP000003477">
    <property type="component" value="Unassembled WGS sequence"/>
</dbReference>
<evidence type="ECO:0000313" key="2">
    <source>
        <dbReference type="Proteomes" id="UP000003477"/>
    </source>
</evidence>
<dbReference type="PATRIC" id="fig|423471.3.peg.5347"/>
<organism evidence="1 2">
    <name type="scientific">Crocosphaera watsonii WH 0003</name>
    <dbReference type="NCBI Taxonomy" id="423471"/>
    <lineage>
        <taxon>Bacteria</taxon>
        <taxon>Bacillati</taxon>
        <taxon>Cyanobacteriota</taxon>
        <taxon>Cyanophyceae</taxon>
        <taxon>Oscillatoriophycideae</taxon>
        <taxon>Chroococcales</taxon>
        <taxon>Aphanothecaceae</taxon>
        <taxon>Crocosphaera</taxon>
    </lineage>
</organism>
<dbReference type="RefSeq" id="WP_007313451.1">
    <property type="nucleotide sequence ID" value="NZ_AESD01000951.1"/>
</dbReference>
<dbReference type="GeneID" id="88769003"/>
<dbReference type="GO" id="GO:0004636">
    <property type="term" value="F:phosphoribosyl-ATP diphosphatase activity"/>
    <property type="evidence" value="ECO:0007669"/>
    <property type="project" value="UniProtKB-EC"/>
</dbReference>
<sequence>MARLYDSWDFLDQMDYNPDGSMKPHKRERLLARGMSPSNIAYLENQKMLEVKKYDEREQQWLEKYGIPYSEWEAQGRQSLAELERRQNIAIRNGEEISSLPLDIDPDDYYEQVRNAGLL</sequence>
<dbReference type="EMBL" id="AESD01000951">
    <property type="protein sequence ID" value="EHJ09501.1"/>
    <property type="molecule type" value="Genomic_DNA"/>
</dbReference>
<proteinExistence type="predicted"/>
<dbReference type="AlphaFoldDB" id="G5JE84"/>
<dbReference type="EC" id="3.6.1.31" evidence="1"/>
<accession>G5JE84</accession>
<protein>
    <submittedName>
        <fullName evidence="1">Phosphoribosyl-ATP pyrophosphatase</fullName>
        <ecNumber evidence="1">3.6.1.31</ecNumber>
    </submittedName>
</protein>
<evidence type="ECO:0000313" key="1">
    <source>
        <dbReference type="EMBL" id="EHJ09501.1"/>
    </source>
</evidence>
<comment type="caution">
    <text evidence="1">The sequence shown here is derived from an EMBL/GenBank/DDBJ whole genome shotgun (WGS) entry which is preliminary data.</text>
</comment>
<reference evidence="1 2" key="1">
    <citation type="journal article" date="2011" name="Front. Microbiol.">
        <title>Two Strains of Crocosphaera watsonii with Highly Conserved Genomes are Distinguished by Strain-Specific Features.</title>
        <authorList>
            <person name="Bench S.R."/>
            <person name="Ilikchyan I.N."/>
            <person name="Tripp H.J."/>
            <person name="Zehr J.P."/>
        </authorList>
    </citation>
    <scope>NUCLEOTIDE SEQUENCE [LARGE SCALE GENOMIC DNA]</scope>
    <source>
        <strain evidence="1 2">WH 0003</strain>
    </source>
</reference>
<name>G5JE84_CROWT</name>